<evidence type="ECO:0000259" key="7">
    <source>
        <dbReference type="Pfam" id="PF20684"/>
    </source>
</evidence>
<dbReference type="InterPro" id="IPR049326">
    <property type="entry name" value="Rhodopsin_dom_fungi"/>
</dbReference>
<keyword evidence="4 6" id="KW-0472">Membrane</keyword>
<name>A0A2V5H4J4_ASPV1</name>
<dbReference type="InterPro" id="IPR052337">
    <property type="entry name" value="SAT4-like"/>
</dbReference>
<evidence type="ECO:0000256" key="6">
    <source>
        <dbReference type="SAM" id="Phobius"/>
    </source>
</evidence>
<organism evidence="8 9">
    <name type="scientific">Aspergillus violaceofuscus (strain CBS 115571)</name>
    <dbReference type="NCBI Taxonomy" id="1450538"/>
    <lineage>
        <taxon>Eukaryota</taxon>
        <taxon>Fungi</taxon>
        <taxon>Dikarya</taxon>
        <taxon>Ascomycota</taxon>
        <taxon>Pezizomycotina</taxon>
        <taxon>Eurotiomycetes</taxon>
        <taxon>Eurotiomycetidae</taxon>
        <taxon>Eurotiales</taxon>
        <taxon>Aspergillaceae</taxon>
        <taxon>Aspergillus</taxon>
    </lineage>
</organism>
<dbReference type="Proteomes" id="UP000249829">
    <property type="component" value="Unassembled WGS sequence"/>
</dbReference>
<accession>A0A2V5H4J4</accession>
<keyword evidence="3 6" id="KW-1133">Transmembrane helix</keyword>
<gene>
    <name evidence="8" type="ORF">BO99DRAFT_334100</name>
</gene>
<keyword evidence="2 6" id="KW-0812">Transmembrane</keyword>
<feature type="transmembrane region" description="Helical" evidence="6">
    <location>
        <begin position="130"/>
        <end position="152"/>
    </location>
</feature>
<proteinExistence type="inferred from homology"/>
<evidence type="ECO:0000313" key="8">
    <source>
        <dbReference type="EMBL" id="PYI18995.1"/>
    </source>
</evidence>
<dbReference type="PANTHER" id="PTHR33048:SF129">
    <property type="entry name" value="INTEGRAL MEMBRANE PROTEIN-RELATED"/>
    <property type="match status" value="1"/>
</dbReference>
<evidence type="ECO:0000256" key="2">
    <source>
        <dbReference type="ARBA" id="ARBA00022692"/>
    </source>
</evidence>
<dbReference type="GO" id="GO:0016020">
    <property type="term" value="C:membrane"/>
    <property type="evidence" value="ECO:0007669"/>
    <property type="project" value="UniProtKB-SubCell"/>
</dbReference>
<feature type="non-terminal residue" evidence="8">
    <location>
        <position position="1"/>
    </location>
</feature>
<sequence length="413" mass="46128">ATPYIYASWALTAIAGLALLFRFAIKSWIRRALPRVSSPDRLWEWEDLFYAAGYSFDIAHIVLPDSSDQPIYDAGLGRHLWFLTSGELHGTLKNELISQPLAVLASMLSRTGMMCFLHSCFSGADRRIRILIVVCMGVQIIINMITVVQIIVQCGSNPYRTADPVHYFHYMWDDLPSDSSVICQSPSVQTMVGFVQGGFNSGIDLFLTALSAIQLWHYTMRATDRGPSHSESFCSRFRKIPRRSRNRRLWQTCALSGPLLLSGIASIIKTWLLKAIGERHNNTHNIVPFVLWAKIENYSILLATCAPIIRLLVSSVSNNESTSKDYPGSGNRSGGASQGLELNTVVHTQNQNTLVLTMPVQDTHKGHCFDARSDWNHGTVVMSTMDKNTRSEPSEAVIIRTDIMVEYGSERTA</sequence>
<dbReference type="PANTHER" id="PTHR33048">
    <property type="entry name" value="PTH11-LIKE INTEGRAL MEMBRANE PROTEIN (AFU_ORTHOLOGUE AFUA_5G11245)"/>
    <property type="match status" value="1"/>
</dbReference>
<evidence type="ECO:0000256" key="1">
    <source>
        <dbReference type="ARBA" id="ARBA00004141"/>
    </source>
</evidence>
<feature type="domain" description="Rhodopsin" evidence="7">
    <location>
        <begin position="42"/>
        <end position="222"/>
    </location>
</feature>
<evidence type="ECO:0000313" key="9">
    <source>
        <dbReference type="Proteomes" id="UP000249829"/>
    </source>
</evidence>
<feature type="transmembrane region" description="Helical" evidence="6">
    <location>
        <begin position="6"/>
        <end position="25"/>
    </location>
</feature>
<comment type="similarity">
    <text evidence="5">Belongs to the SAT4 family.</text>
</comment>
<protein>
    <recommendedName>
        <fullName evidence="7">Rhodopsin domain-containing protein</fullName>
    </recommendedName>
</protein>
<evidence type="ECO:0000256" key="5">
    <source>
        <dbReference type="ARBA" id="ARBA00038359"/>
    </source>
</evidence>
<comment type="subcellular location">
    <subcellularLocation>
        <location evidence="1">Membrane</location>
        <topology evidence="1">Multi-pass membrane protein</topology>
    </subcellularLocation>
</comment>
<reference evidence="8 9" key="1">
    <citation type="submission" date="2018-02" db="EMBL/GenBank/DDBJ databases">
        <title>The genomes of Aspergillus section Nigri reveals drivers in fungal speciation.</title>
        <authorList>
            <consortium name="DOE Joint Genome Institute"/>
            <person name="Vesth T.C."/>
            <person name="Nybo J."/>
            <person name="Theobald S."/>
            <person name="Brandl J."/>
            <person name="Frisvad J.C."/>
            <person name="Nielsen K.F."/>
            <person name="Lyhne E.K."/>
            <person name="Kogle M.E."/>
            <person name="Kuo A."/>
            <person name="Riley R."/>
            <person name="Clum A."/>
            <person name="Nolan M."/>
            <person name="Lipzen A."/>
            <person name="Salamov A."/>
            <person name="Henrissat B."/>
            <person name="Wiebenga A."/>
            <person name="De vries R.P."/>
            <person name="Grigoriev I.V."/>
            <person name="Mortensen U.H."/>
            <person name="Andersen M.R."/>
            <person name="Baker S.E."/>
        </authorList>
    </citation>
    <scope>NUCLEOTIDE SEQUENCE [LARGE SCALE GENOMIC DNA]</scope>
    <source>
        <strain evidence="8 9">CBS 115571</strain>
    </source>
</reference>
<dbReference type="Pfam" id="PF20684">
    <property type="entry name" value="Fung_rhodopsin"/>
    <property type="match status" value="1"/>
</dbReference>
<keyword evidence="9" id="KW-1185">Reference proteome</keyword>
<evidence type="ECO:0000256" key="4">
    <source>
        <dbReference type="ARBA" id="ARBA00023136"/>
    </source>
</evidence>
<dbReference type="OMA" id="FDIAHIV"/>
<dbReference type="AlphaFoldDB" id="A0A2V5H4J4"/>
<dbReference type="EMBL" id="KZ825138">
    <property type="protein sequence ID" value="PYI18995.1"/>
    <property type="molecule type" value="Genomic_DNA"/>
</dbReference>
<evidence type="ECO:0000256" key="3">
    <source>
        <dbReference type="ARBA" id="ARBA00022989"/>
    </source>
</evidence>